<dbReference type="PROSITE" id="PS01360">
    <property type="entry name" value="ZF_MYND_1"/>
    <property type="match status" value="1"/>
</dbReference>
<accession>A0AB34FAY0</accession>
<dbReference type="EMBL" id="JAQHRD010000024">
    <property type="protein sequence ID" value="KAJ6436313.1"/>
    <property type="molecule type" value="Genomic_DNA"/>
</dbReference>
<evidence type="ECO:0000256" key="2">
    <source>
        <dbReference type="ARBA" id="ARBA00022771"/>
    </source>
</evidence>
<evidence type="ECO:0000256" key="1">
    <source>
        <dbReference type="ARBA" id="ARBA00022723"/>
    </source>
</evidence>
<dbReference type="AlphaFoldDB" id="A0AB34FAY0"/>
<keyword evidence="2 4" id="KW-0863">Zinc-finger</keyword>
<name>A0AB34FAY0_9HYPO</name>
<evidence type="ECO:0000256" key="4">
    <source>
        <dbReference type="PROSITE-ProRule" id="PRU00134"/>
    </source>
</evidence>
<feature type="domain" description="MYND-type" evidence="5">
    <location>
        <begin position="20"/>
        <end position="57"/>
    </location>
</feature>
<evidence type="ECO:0000313" key="7">
    <source>
        <dbReference type="Proteomes" id="UP001163105"/>
    </source>
</evidence>
<keyword evidence="1" id="KW-0479">Metal-binding</keyword>
<organism evidence="6 7">
    <name type="scientific">Purpureocillium lavendulum</name>
    <dbReference type="NCBI Taxonomy" id="1247861"/>
    <lineage>
        <taxon>Eukaryota</taxon>
        <taxon>Fungi</taxon>
        <taxon>Dikarya</taxon>
        <taxon>Ascomycota</taxon>
        <taxon>Pezizomycotina</taxon>
        <taxon>Sordariomycetes</taxon>
        <taxon>Hypocreomycetidae</taxon>
        <taxon>Hypocreales</taxon>
        <taxon>Ophiocordycipitaceae</taxon>
        <taxon>Purpureocillium</taxon>
    </lineage>
</organism>
<keyword evidence="7" id="KW-1185">Reference proteome</keyword>
<dbReference type="Gene3D" id="6.10.140.2220">
    <property type="match status" value="1"/>
</dbReference>
<gene>
    <name evidence="6" type="ORF">O9K51_11136</name>
</gene>
<proteinExistence type="predicted"/>
<dbReference type="GO" id="GO:0008270">
    <property type="term" value="F:zinc ion binding"/>
    <property type="evidence" value="ECO:0007669"/>
    <property type="project" value="UniProtKB-KW"/>
</dbReference>
<evidence type="ECO:0000256" key="3">
    <source>
        <dbReference type="ARBA" id="ARBA00022833"/>
    </source>
</evidence>
<dbReference type="Pfam" id="PF01753">
    <property type="entry name" value="zf-MYND"/>
    <property type="match status" value="1"/>
</dbReference>
<dbReference type="SUPFAM" id="SSF144232">
    <property type="entry name" value="HIT/MYND zinc finger-like"/>
    <property type="match status" value="1"/>
</dbReference>
<evidence type="ECO:0000313" key="6">
    <source>
        <dbReference type="EMBL" id="KAJ6436313.1"/>
    </source>
</evidence>
<reference evidence="6" key="1">
    <citation type="submission" date="2023-01" db="EMBL/GenBank/DDBJ databases">
        <title>The growth and conidiation of Purpureocillium lavendulum are regulated by nitrogen source and histone H3K14 acetylation.</title>
        <authorList>
            <person name="Tang P."/>
            <person name="Han J."/>
            <person name="Zhang C."/>
            <person name="Tang P."/>
            <person name="Qi F."/>
            <person name="Zhang K."/>
            <person name="Liang L."/>
        </authorList>
    </citation>
    <scope>NUCLEOTIDE SEQUENCE</scope>
    <source>
        <strain evidence="6">YMF1.00683</strain>
    </source>
</reference>
<comment type="caution">
    <text evidence="6">The sequence shown here is derived from an EMBL/GenBank/DDBJ whole genome shotgun (WGS) entry which is preliminary data.</text>
</comment>
<dbReference type="PROSITE" id="PS50865">
    <property type="entry name" value="ZF_MYND_2"/>
    <property type="match status" value="1"/>
</dbReference>
<dbReference type="Proteomes" id="UP001163105">
    <property type="component" value="Unassembled WGS sequence"/>
</dbReference>
<evidence type="ECO:0000259" key="5">
    <source>
        <dbReference type="PROSITE" id="PS50865"/>
    </source>
</evidence>
<protein>
    <submittedName>
        <fullName evidence="6">MYND finger</fullName>
    </submittedName>
</protein>
<sequence length="361" mass="40795">MPLIMNAEVDKLNGLAPRACELCHRKDGLLRCGACQAVYYCGRECQAADREDHKIPCKVIKKARLHYEREYEKLRDLPGDFLTPEKVFETQVGHFWGILETRPYMRARYGLVDALLLSYGTAGGPVDVVQTALDHLLDMLRLSRSDNMGVRQLVPSLYIRLGRDQDAYDFIKWNTATSKDSSYDYGDTSLPYLDIKNADVFESPDEAWLNERWMDLSHVVAVALIKVRILLDLQAMQNAEVALRGAVPAEIVELIRGQLVGSAMAVRPDILLAKPTEMAELTDEVRGHIRALYRAVQGYNAHFWKILVEEPDAGVFQRPSGPYGQRTREEALLMTSYSYAAWYETPGAVSVLRSLARINVK</sequence>
<keyword evidence="3" id="KW-0862">Zinc</keyword>
<dbReference type="InterPro" id="IPR002893">
    <property type="entry name" value="Znf_MYND"/>
</dbReference>